<dbReference type="OrthoDB" id="2688210at2759"/>
<reference evidence="2 3" key="1">
    <citation type="submission" date="2014-04" db="EMBL/GenBank/DDBJ databases">
        <title>Evolutionary Origins and Diversification of the Mycorrhizal Mutualists.</title>
        <authorList>
            <consortium name="DOE Joint Genome Institute"/>
            <consortium name="Mycorrhizal Genomics Consortium"/>
            <person name="Kohler A."/>
            <person name="Kuo A."/>
            <person name="Nagy L.G."/>
            <person name="Floudas D."/>
            <person name="Copeland A."/>
            <person name="Barry K.W."/>
            <person name="Cichocki N."/>
            <person name="Veneault-Fourrey C."/>
            <person name="LaButti K."/>
            <person name="Lindquist E.A."/>
            <person name="Lipzen A."/>
            <person name="Lundell T."/>
            <person name="Morin E."/>
            <person name="Murat C."/>
            <person name="Riley R."/>
            <person name="Ohm R."/>
            <person name="Sun H."/>
            <person name="Tunlid A."/>
            <person name="Henrissat B."/>
            <person name="Grigoriev I.V."/>
            <person name="Hibbett D.S."/>
            <person name="Martin F."/>
        </authorList>
    </citation>
    <scope>NUCLEOTIDE SEQUENCE [LARGE SCALE GENOMIC DNA]</scope>
    <source>
        <strain evidence="2 3">MD-312</strain>
    </source>
</reference>
<dbReference type="EMBL" id="KN839874">
    <property type="protein sequence ID" value="KIJ60267.1"/>
    <property type="molecule type" value="Genomic_DNA"/>
</dbReference>
<evidence type="ECO:0000256" key="1">
    <source>
        <dbReference type="SAM" id="Coils"/>
    </source>
</evidence>
<keyword evidence="1" id="KW-0175">Coiled coil</keyword>
<proteinExistence type="predicted"/>
<keyword evidence="3" id="KW-1185">Reference proteome</keyword>
<sequence length="228" mass="26166">MALLENPNNAIRPNFTTEEHAVDCQQLVDSGIPPKQTAAILANLWSQNNERDKARWAQRMQEQALAEAEAAQREEEEALRQRKAEEADCLFCEECNKNKTKYAPNLLPLQVAIHKLKANQPCELWYFTNDGLADTEKSGTCSLDDSSITIMQSADGQPTFVPSIIAKDKVVVIQDEDLTWEQFGEAALRMLDAMHNYEWQEYCIKMHLEFWGAIENHPWHHLCSEYQK</sequence>
<dbReference type="Proteomes" id="UP000053820">
    <property type="component" value="Unassembled WGS sequence"/>
</dbReference>
<accession>A0A0C9WAP4</accession>
<feature type="coiled-coil region" evidence="1">
    <location>
        <begin position="57"/>
        <end position="88"/>
    </location>
</feature>
<gene>
    <name evidence="2" type="ORF">HYDPIDRAFT_32390</name>
</gene>
<evidence type="ECO:0000313" key="3">
    <source>
        <dbReference type="Proteomes" id="UP000053820"/>
    </source>
</evidence>
<dbReference type="HOGENOM" id="CLU_052398_0_2_1"/>
<dbReference type="AlphaFoldDB" id="A0A0C9WAP4"/>
<protein>
    <submittedName>
        <fullName evidence="2">Uncharacterized protein</fullName>
    </submittedName>
</protein>
<evidence type="ECO:0000313" key="2">
    <source>
        <dbReference type="EMBL" id="KIJ60267.1"/>
    </source>
</evidence>
<organism evidence="2 3">
    <name type="scientific">Hydnomerulius pinastri MD-312</name>
    <dbReference type="NCBI Taxonomy" id="994086"/>
    <lineage>
        <taxon>Eukaryota</taxon>
        <taxon>Fungi</taxon>
        <taxon>Dikarya</taxon>
        <taxon>Basidiomycota</taxon>
        <taxon>Agaricomycotina</taxon>
        <taxon>Agaricomycetes</taxon>
        <taxon>Agaricomycetidae</taxon>
        <taxon>Boletales</taxon>
        <taxon>Boletales incertae sedis</taxon>
        <taxon>Leucogyrophana</taxon>
    </lineage>
</organism>
<name>A0A0C9WAP4_9AGAM</name>